<keyword evidence="2" id="KW-1185">Reference proteome</keyword>
<proteinExistence type="predicted"/>
<dbReference type="AlphaFoldDB" id="A0A106BPC8"/>
<reference evidence="1 2" key="1">
    <citation type="journal article" date="2015" name="Appl. Environ. Microbiol.">
        <title>Aerobic and Anaerobic Thiosulfate Oxidation by a Cold-Adapted, Subglacial Chemoautotroph.</title>
        <authorList>
            <person name="Harrold Z.R."/>
            <person name="Skidmore M.L."/>
            <person name="Hamilton T.L."/>
            <person name="Desch L."/>
            <person name="Amada K."/>
            <person name="van Gelder W."/>
            <person name="Glover K."/>
            <person name="Roden E.E."/>
            <person name="Boyd E.S."/>
        </authorList>
    </citation>
    <scope>NUCLEOTIDE SEQUENCE [LARGE SCALE GENOMIC DNA]</scope>
    <source>
        <strain evidence="1 2">RG</strain>
    </source>
</reference>
<dbReference type="RefSeq" id="WP_059755207.1">
    <property type="nucleotide sequence ID" value="NZ_LDUG01000021.1"/>
</dbReference>
<dbReference type="PATRIC" id="fig|36861.3.peg.1480"/>
<sequence length="720" mass="76880">MSFGSKQTVGFRYYIGMHHVYGLSPSANPVTAVKKIKVGEKEAWSGNITSNATISINQPDLFGGEDKEGGIVGDIDIEFGGIAQGVNTYLAAVLTGMPVPAFRGLLGLVLRRPMVSAMSPYIKPWSIYASRINGGFYPAKAAIGDNLNPAHMIYELLTLPEFSIRAASSDINVASFTAVAAALYAEGLMLSFYWEDERPTEEFIGEILQHIDGSLYPDPATGQLTLRLARDDYTIASLPILDASNILRVDGFSQPLPGELTSEVQVKYEDQATGAAASVTVQDIAIQEMQGGGSVPVVRDYQGIPNDTIASKIALRELRTLAAPLARGEIICNRTVYDAHIGKLYRLQWPPLGIADMVVRVAEIDYGTLTSGKITLVVMQDVFKAASTVIGVPSASGWANPVSAPAPSPQRLAMEAPYWVVARELLSDSDALIDAVDPLNGILLATGNRPSGDAYEYRLNTRTGAAAYVDRAAGAFSPTAVLVGAVGRTDTAFSITSGVDLGFVEPDTWAHIDGELVKIVAVSSSAVTVKRGVLDTVPAPHADGVVIHFADDFKALDPTEWSSGQTVNAKLLTRTGLGNLLEAAAPADSVVMAQRFIRPYAPGKVLINTVSYPTTATGDLTITWAHRDRRLQTAYLVEQSEANIGPEVGTTYTVRIYNAQTGGTLIRTYSALTGTSQIYTAAQAATDNGGTAPANIRIEIESVRDGYLSWQLQVVPFAWS</sequence>
<dbReference type="EMBL" id="LDUG01000021">
    <property type="protein sequence ID" value="KVW96172.1"/>
    <property type="molecule type" value="Genomic_DNA"/>
</dbReference>
<gene>
    <name evidence="1" type="ORF">ABW22_09120</name>
</gene>
<name>A0A106BPC8_THIDE</name>
<organism evidence="1 2">
    <name type="scientific">Thiobacillus denitrificans</name>
    <dbReference type="NCBI Taxonomy" id="36861"/>
    <lineage>
        <taxon>Bacteria</taxon>
        <taxon>Pseudomonadati</taxon>
        <taxon>Pseudomonadota</taxon>
        <taxon>Betaproteobacteria</taxon>
        <taxon>Nitrosomonadales</taxon>
        <taxon>Thiobacillaceae</taxon>
        <taxon>Thiobacillus</taxon>
    </lineage>
</organism>
<accession>A0A106BPC8</accession>
<dbReference type="Proteomes" id="UP000064243">
    <property type="component" value="Unassembled WGS sequence"/>
</dbReference>
<dbReference type="OrthoDB" id="5917852at2"/>
<evidence type="ECO:0008006" key="3">
    <source>
        <dbReference type="Google" id="ProtNLM"/>
    </source>
</evidence>
<evidence type="ECO:0000313" key="1">
    <source>
        <dbReference type="EMBL" id="KVW96172.1"/>
    </source>
</evidence>
<protein>
    <recommendedName>
        <fullName evidence="3">Tip attachment protein J domain-containing protein</fullName>
    </recommendedName>
</protein>
<evidence type="ECO:0000313" key="2">
    <source>
        <dbReference type="Proteomes" id="UP000064243"/>
    </source>
</evidence>
<comment type="caution">
    <text evidence="1">The sequence shown here is derived from an EMBL/GenBank/DDBJ whole genome shotgun (WGS) entry which is preliminary data.</text>
</comment>